<evidence type="ECO:0000313" key="4">
    <source>
        <dbReference type="Proteomes" id="UP000019132"/>
    </source>
</evidence>
<sequence>MDEDLNQTTAAQPLSTQRATKASTSALYMTPSPSELSMFGEADVDDELELEEDEARAEARRLNERPYVVDRNGHTSGRGNGRMVRFVSDTGVVTKAERQKLMRELLDALYLGTSNFLLAYNTRAGIGVLLRIFRLLLKRNIRGVFDLKQLLDEKYLSFRVDAVSFGLFLGWFTGGYRGLRALLPFLVNKYLASIAKKKHALVEDPQHQKRIEQLSALASGAIAGSALMFVDAKKRRSFALYALTRALQCAYNTAKRNDYWHFWGSDWKYGDALLFAVSSAQVMYAYVMRPSTLPPEYFRFIQNTGPVERETLTLVQQSNRGLSIDQKLLWSLIKRKNINAATIQKLPQNIGDIVPCRLVHCNAESCTMGWALCFRRSFAKTFPLYLSLFIVPSVVIHFKKFLTNPFRTLSRAVLGATRSNTFLASFVTAYLALICAHRRVTSVDHRIVYYLAGLGASTTILLEPKSRRSELALYVLPRAIDSLYMILRDRKIFSGVRNGEVVLFSASMAVMMYCYEHEKESVSPFLYSIMKRFLSTAADKKKAYLATLRQKKEAREQEERGMLQQM</sequence>
<evidence type="ECO:0000256" key="1">
    <source>
        <dbReference type="SAM" id="MobiDB-lite"/>
    </source>
</evidence>
<dbReference type="EnsemblProtists" id="PYU1_T000400">
    <property type="protein sequence ID" value="PYU1_T000400"/>
    <property type="gene ID" value="PYU1_G000400"/>
</dbReference>
<accession>K3W609</accession>
<protein>
    <recommendedName>
        <fullName evidence="2">Transmembrane protein 135 N-terminal domain-containing protein</fullName>
    </recommendedName>
</protein>
<dbReference type="PANTHER" id="PTHR12459">
    <property type="entry name" value="TRANSMEMBRANE PROTEIN 135-RELATED"/>
    <property type="match status" value="1"/>
</dbReference>
<dbReference type="AlphaFoldDB" id="K3W609"/>
<feature type="domain" description="Transmembrane protein 135 N-terminal" evidence="2">
    <location>
        <begin position="360"/>
        <end position="485"/>
    </location>
</feature>
<feature type="compositionally biased region" description="Polar residues" evidence="1">
    <location>
        <begin position="1"/>
        <end position="35"/>
    </location>
</feature>
<proteinExistence type="predicted"/>
<dbReference type="InterPro" id="IPR031926">
    <property type="entry name" value="TMEM135_N"/>
</dbReference>
<dbReference type="Proteomes" id="UP000019132">
    <property type="component" value="Unassembled WGS sequence"/>
</dbReference>
<dbReference type="EMBL" id="GL376636">
    <property type="status" value="NOT_ANNOTATED_CDS"/>
    <property type="molecule type" value="Genomic_DNA"/>
</dbReference>
<dbReference type="HOGENOM" id="CLU_016206_0_1_1"/>
<evidence type="ECO:0000313" key="3">
    <source>
        <dbReference type="EnsemblProtists" id="PYU1_T000400"/>
    </source>
</evidence>
<evidence type="ECO:0000259" key="2">
    <source>
        <dbReference type="Pfam" id="PF15982"/>
    </source>
</evidence>
<dbReference type="InParanoid" id="K3W609"/>
<reference evidence="4" key="2">
    <citation type="submission" date="2010-04" db="EMBL/GenBank/DDBJ databases">
        <authorList>
            <person name="Buell R."/>
            <person name="Hamilton J."/>
            <person name="Hostetler J."/>
        </authorList>
    </citation>
    <scope>NUCLEOTIDE SEQUENCE [LARGE SCALE GENOMIC DNA]</scope>
    <source>
        <strain evidence="4">DAOM:BR144</strain>
    </source>
</reference>
<reference evidence="3" key="3">
    <citation type="submission" date="2015-02" db="UniProtKB">
        <authorList>
            <consortium name="EnsemblProtists"/>
        </authorList>
    </citation>
    <scope>IDENTIFICATION</scope>
    <source>
        <strain evidence="3">DAOM BR144</strain>
    </source>
</reference>
<dbReference type="Pfam" id="PF15982">
    <property type="entry name" value="TMEM135_C_rich"/>
    <property type="match status" value="1"/>
</dbReference>
<feature type="region of interest" description="Disordered" evidence="1">
    <location>
        <begin position="1"/>
        <end position="38"/>
    </location>
</feature>
<dbReference type="eggNOG" id="KOG1398">
    <property type="taxonomic scope" value="Eukaryota"/>
</dbReference>
<dbReference type="InterPro" id="IPR026749">
    <property type="entry name" value="Tmem135"/>
</dbReference>
<dbReference type="OMA" id="RMDLALY"/>
<dbReference type="PANTHER" id="PTHR12459:SF6">
    <property type="entry name" value="GB|AAD46013.1"/>
    <property type="match status" value="1"/>
</dbReference>
<name>K3W609_GLOUD</name>
<organism evidence="3 4">
    <name type="scientific">Globisporangium ultimum (strain ATCC 200006 / CBS 805.95 / DAOM BR144)</name>
    <name type="common">Pythium ultimum</name>
    <dbReference type="NCBI Taxonomy" id="431595"/>
    <lineage>
        <taxon>Eukaryota</taxon>
        <taxon>Sar</taxon>
        <taxon>Stramenopiles</taxon>
        <taxon>Oomycota</taxon>
        <taxon>Peronosporomycetes</taxon>
        <taxon>Pythiales</taxon>
        <taxon>Pythiaceae</taxon>
        <taxon>Globisporangium</taxon>
    </lineage>
</organism>
<dbReference type="VEuPathDB" id="FungiDB:PYU1_G000400"/>
<reference evidence="4" key="1">
    <citation type="journal article" date="2010" name="Genome Biol.">
        <title>Genome sequence of the necrotrophic plant pathogen Pythium ultimum reveals original pathogenicity mechanisms and effector repertoire.</title>
        <authorList>
            <person name="Levesque C.A."/>
            <person name="Brouwer H."/>
            <person name="Cano L."/>
            <person name="Hamilton J.P."/>
            <person name="Holt C."/>
            <person name="Huitema E."/>
            <person name="Raffaele S."/>
            <person name="Robideau G.P."/>
            <person name="Thines M."/>
            <person name="Win J."/>
            <person name="Zerillo M.M."/>
            <person name="Beakes G.W."/>
            <person name="Boore J.L."/>
            <person name="Busam D."/>
            <person name="Dumas B."/>
            <person name="Ferriera S."/>
            <person name="Fuerstenberg S.I."/>
            <person name="Gachon C.M."/>
            <person name="Gaulin E."/>
            <person name="Govers F."/>
            <person name="Grenville-Briggs L."/>
            <person name="Horner N."/>
            <person name="Hostetler J."/>
            <person name="Jiang R.H."/>
            <person name="Johnson J."/>
            <person name="Krajaejun T."/>
            <person name="Lin H."/>
            <person name="Meijer H.J."/>
            <person name="Moore B."/>
            <person name="Morris P."/>
            <person name="Phuntmart V."/>
            <person name="Puiu D."/>
            <person name="Shetty J."/>
            <person name="Stajich J.E."/>
            <person name="Tripathy S."/>
            <person name="Wawra S."/>
            <person name="van West P."/>
            <person name="Whitty B.R."/>
            <person name="Coutinho P.M."/>
            <person name="Henrissat B."/>
            <person name="Martin F."/>
            <person name="Thomas P.D."/>
            <person name="Tyler B.M."/>
            <person name="De Vries R.P."/>
            <person name="Kamoun S."/>
            <person name="Yandell M."/>
            <person name="Tisserat N."/>
            <person name="Buell C.R."/>
        </authorList>
    </citation>
    <scope>NUCLEOTIDE SEQUENCE</scope>
    <source>
        <strain evidence="4">DAOM:BR144</strain>
    </source>
</reference>
<keyword evidence="4" id="KW-1185">Reference proteome</keyword>